<dbReference type="KEGG" id="dpr:Despr_1227"/>
<reference evidence="11 12" key="1">
    <citation type="journal article" date="2011" name="Stand. Genomic Sci.">
        <title>Complete genome sequence of Desulfobulbus propionicus type strain (1pr3).</title>
        <authorList>
            <person name="Pagani I."/>
            <person name="Lapidus A."/>
            <person name="Nolan M."/>
            <person name="Lucas S."/>
            <person name="Hammon N."/>
            <person name="Deshpande S."/>
            <person name="Cheng J.F."/>
            <person name="Chertkov O."/>
            <person name="Davenport K."/>
            <person name="Tapia R."/>
            <person name="Han C."/>
            <person name="Goodwin L."/>
            <person name="Pitluck S."/>
            <person name="Liolios K."/>
            <person name="Mavromatis K."/>
            <person name="Ivanova N."/>
            <person name="Mikhailova N."/>
            <person name="Pati A."/>
            <person name="Chen A."/>
            <person name="Palaniappan K."/>
            <person name="Land M."/>
            <person name="Hauser L."/>
            <person name="Chang Y.J."/>
            <person name="Jeffries C.D."/>
            <person name="Detter J.C."/>
            <person name="Brambilla E."/>
            <person name="Kannan K.P."/>
            <person name="Djao O.D."/>
            <person name="Rohde M."/>
            <person name="Pukall R."/>
            <person name="Spring S."/>
            <person name="Goker M."/>
            <person name="Sikorski J."/>
            <person name="Woyke T."/>
            <person name="Bristow J."/>
            <person name="Eisen J.A."/>
            <person name="Markowitz V."/>
            <person name="Hugenholtz P."/>
            <person name="Kyrpides N.C."/>
            <person name="Klenk H.P."/>
        </authorList>
    </citation>
    <scope>NUCLEOTIDE SEQUENCE [LARGE SCALE GENOMIC DNA]</scope>
    <source>
        <strain evidence="12">ATCC 33891 / DSM 2032 / 1pr3</strain>
    </source>
</reference>
<dbReference type="InterPro" id="IPR006311">
    <property type="entry name" value="TAT_signal"/>
</dbReference>
<dbReference type="SUPFAM" id="SSF49503">
    <property type="entry name" value="Cupredoxins"/>
    <property type="match status" value="2"/>
</dbReference>
<dbReference type="GO" id="GO:0051536">
    <property type="term" value="F:iron-sulfur cluster binding"/>
    <property type="evidence" value="ECO:0007669"/>
    <property type="project" value="UniProtKB-KW"/>
</dbReference>
<dbReference type="PROSITE" id="PS51318">
    <property type="entry name" value="TAT"/>
    <property type="match status" value="1"/>
</dbReference>
<evidence type="ECO:0000259" key="9">
    <source>
        <dbReference type="Pfam" id="PF07731"/>
    </source>
</evidence>
<dbReference type="AlphaFoldDB" id="A0A7U4DNU5"/>
<accession>A0A7U4DNU5</accession>
<proteinExistence type="predicted"/>
<sequence>MTTRRTFLKAAGLAGGAVAVAMVNRAALAALPEPVVQQQTETMPPLFPDTGRPYNPVVTLNGWTLPWRMNNGVKEFHLVAEPVVREMAPGFKAHLWGYNGQSPGPTIEVVEGDRVRIFVTNRLPEHTSIHWHGQRLPNGMDGVSGLTQPAIKPGQTYVYEFVARRPGTFMYHPHADEMTQMAMGMMGSWVTHPKEKHPLIGEVDRDFIFLLNAYDIEPGSYTPKIMTMLDFNLWSWNSRIFPGIDSLNVRLNDRVRVRIGNLTMTNHPIHLHGHEFQVTGTDGGPVPLSARWPEVTTDIAVGQMRQIEFIADEEGDWAFHCHKSHHTMNAMGHDVPTMIGVDHRGLSKKISQLIPDYMVMGERGMADMTEMEMPLPDNTVPMMTGEGPFGSVEMGGMFSVVKVRSGQKPNDYSNPGWFKHPKGTRAFQYKKKIKEPTRSRSAGRQSMPRTSKPAEPVEVRIRKPMRHMDH</sequence>
<dbReference type="InterPro" id="IPR019546">
    <property type="entry name" value="TAT_signal_bac_arc"/>
</dbReference>
<dbReference type="InterPro" id="IPR011706">
    <property type="entry name" value="Cu-oxidase_C"/>
</dbReference>
<dbReference type="GO" id="GO:0005507">
    <property type="term" value="F:copper ion binding"/>
    <property type="evidence" value="ECO:0007669"/>
    <property type="project" value="InterPro"/>
</dbReference>
<evidence type="ECO:0000256" key="5">
    <source>
        <dbReference type="ARBA" id="ARBA00023008"/>
    </source>
</evidence>
<dbReference type="InterPro" id="IPR045087">
    <property type="entry name" value="Cu-oxidase_fam"/>
</dbReference>
<evidence type="ECO:0000256" key="4">
    <source>
        <dbReference type="ARBA" id="ARBA00023002"/>
    </source>
</evidence>
<dbReference type="NCBIfam" id="TIGR01409">
    <property type="entry name" value="TAT_signal_seq"/>
    <property type="match status" value="1"/>
</dbReference>
<name>A0A7U4DNU5_DESPD</name>
<dbReference type="InterPro" id="IPR002355">
    <property type="entry name" value="Cu_oxidase_Cu_BS"/>
</dbReference>
<dbReference type="InterPro" id="IPR008972">
    <property type="entry name" value="Cupredoxin"/>
</dbReference>
<keyword evidence="3" id="KW-0479">Metal-binding</keyword>
<feature type="chain" id="PRO_5031410249" evidence="8">
    <location>
        <begin position="30"/>
        <end position="470"/>
    </location>
</feature>
<comment type="subcellular location">
    <subcellularLocation>
        <location evidence="1">Cell envelope</location>
    </subcellularLocation>
</comment>
<evidence type="ECO:0000313" key="12">
    <source>
        <dbReference type="Proteomes" id="UP000006365"/>
    </source>
</evidence>
<keyword evidence="6" id="KW-0411">Iron-sulfur</keyword>
<feature type="compositionally biased region" description="Basic and acidic residues" evidence="7">
    <location>
        <begin position="455"/>
        <end position="470"/>
    </location>
</feature>
<dbReference type="CDD" id="cd13860">
    <property type="entry name" value="CuRO_1_2dMco_1"/>
    <property type="match status" value="1"/>
</dbReference>
<evidence type="ECO:0000256" key="1">
    <source>
        <dbReference type="ARBA" id="ARBA00004196"/>
    </source>
</evidence>
<dbReference type="GO" id="GO:0016491">
    <property type="term" value="F:oxidoreductase activity"/>
    <property type="evidence" value="ECO:0007669"/>
    <property type="project" value="UniProtKB-KW"/>
</dbReference>
<evidence type="ECO:0000256" key="8">
    <source>
        <dbReference type="SAM" id="SignalP"/>
    </source>
</evidence>
<feature type="domain" description="Plastocyanin-like" evidence="9">
    <location>
        <begin position="221"/>
        <end position="336"/>
    </location>
</feature>
<dbReference type="CDD" id="cd04202">
    <property type="entry name" value="CuRO_D2_2dMcoN_like"/>
    <property type="match status" value="1"/>
</dbReference>
<dbReference type="PANTHER" id="PTHR11709">
    <property type="entry name" value="MULTI-COPPER OXIDASE"/>
    <property type="match status" value="1"/>
</dbReference>
<dbReference type="Gene3D" id="2.60.40.420">
    <property type="entry name" value="Cupredoxins - blue copper proteins"/>
    <property type="match status" value="2"/>
</dbReference>
<dbReference type="InterPro" id="IPR011707">
    <property type="entry name" value="Cu-oxidase-like_N"/>
</dbReference>
<dbReference type="Proteomes" id="UP000006365">
    <property type="component" value="Chromosome"/>
</dbReference>
<organism evidence="11 12">
    <name type="scientific">Desulfobulbus propionicus (strain ATCC 33891 / DSM 2032 / VKM B-1956 / 1pr3)</name>
    <dbReference type="NCBI Taxonomy" id="577650"/>
    <lineage>
        <taxon>Bacteria</taxon>
        <taxon>Pseudomonadati</taxon>
        <taxon>Thermodesulfobacteriota</taxon>
        <taxon>Desulfobulbia</taxon>
        <taxon>Desulfobulbales</taxon>
        <taxon>Desulfobulbaceae</taxon>
        <taxon>Desulfobulbus</taxon>
    </lineage>
</organism>
<feature type="domain" description="Plastocyanin-like" evidence="10">
    <location>
        <begin position="90"/>
        <end position="195"/>
    </location>
</feature>
<evidence type="ECO:0000313" key="11">
    <source>
        <dbReference type="EMBL" id="ADW17392.1"/>
    </source>
</evidence>
<evidence type="ECO:0000256" key="2">
    <source>
        <dbReference type="ARBA" id="ARBA00011771"/>
    </source>
</evidence>
<feature type="signal peptide" evidence="8">
    <location>
        <begin position="1"/>
        <end position="29"/>
    </location>
</feature>
<evidence type="ECO:0000259" key="10">
    <source>
        <dbReference type="Pfam" id="PF07732"/>
    </source>
</evidence>
<keyword evidence="5" id="KW-0186">Copper</keyword>
<dbReference type="Pfam" id="PF07731">
    <property type="entry name" value="Cu-oxidase_2"/>
    <property type="match status" value="1"/>
</dbReference>
<evidence type="ECO:0000256" key="7">
    <source>
        <dbReference type="SAM" id="MobiDB-lite"/>
    </source>
</evidence>
<keyword evidence="6" id="KW-0408">Iron</keyword>
<evidence type="ECO:0000256" key="6">
    <source>
        <dbReference type="ARBA" id="ARBA00023014"/>
    </source>
</evidence>
<dbReference type="RefSeq" id="WP_015723934.1">
    <property type="nucleotide sequence ID" value="NC_014972.1"/>
</dbReference>
<feature type="compositionally biased region" description="Polar residues" evidence="7">
    <location>
        <begin position="439"/>
        <end position="449"/>
    </location>
</feature>
<keyword evidence="12" id="KW-1185">Reference proteome</keyword>
<comment type="subunit">
    <text evidence="2">Heterodimer of a large and a small subunit.</text>
</comment>
<keyword evidence="8" id="KW-0732">Signal</keyword>
<dbReference type="EMBL" id="CP002364">
    <property type="protein sequence ID" value="ADW17392.1"/>
    <property type="molecule type" value="Genomic_DNA"/>
</dbReference>
<dbReference type="GO" id="GO:0030313">
    <property type="term" value="C:cell envelope"/>
    <property type="evidence" value="ECO:0007669"/>
    <property type="project" value="UniProtKB-SubCell"/>
</dbReference>
<dbReference type="PANTHER" id="PTHR11709:SF394">
    <property type="entry name" value="FI03373P-RELATED"/>
    <property type="match status" value="1"/>
</dbReference>
<gene>
    <name evidence="11" type="ordered locus">Despr_1227</name>
</gene>
<dbReference type="PROSITE" id="PS00080">
    <property type="entry name" value="MULTICOPPER_OXIDASE2"/>
    <property type="match status" value="1"/>
</dbReference>
<keyword evidence="4" id="KW-0560">Oxidoreductase</keyword>
<feature type="region of interest" description="Disordered" evidence="7">
    <location>
        <begin position="431"/>
        <end position="470"/>
    </location>
</feature>
<protein>
    <submittedName>
        <fullName evidence="11">Multicopper oxidase type 3</fullName>
    </submittedName>
</protein>
<evidence type="ECO:0000256" key="3">
    <source>
        <dbReference type="ARBA" id="ARBA00022723"/>
    </source>
</evidence>
<dbReference type="Pfam" id="PF07732">
    <property type="entry name" value="Cu-oxidase_3"/>
    <property type="match status" value="1"/>
</dbReference>